<feature type="region of interest" description="Disordered" evidence="1">
    <location>
        <begin position="49"/>
        <end position="75"/>
    </location>
</feature>
<proteinExistence type="predicted"/>
<dbReference type="PANTHER" id="PTHR47021:SF4">
    <property type="entry name" value="ADP-RIBOSYLATION FACTOR GTPASE-ACTIVATING PROTEIN AGD6-RELATED"/>
    <property type="match status" value="1"/>
</dbReference>
<keyword evidence="3" id="KW-1185">Reference proteome</keyword>
<evidence type="ECO:0000313" key="3">
    <source>
        <dbReference type="Proteomes" id="UP001642260"/>
    </source>
</evidence>
<reference evidence="2 3" key="1">
    <citation type="submission" date="2022-03" db="EMBL/GenBank/DDBJ databases">
        <authorList>
            <person name="Macdonald S."/>
            <person name="Ahmed S."/>
            <person name="Newling K."/>
        </authorList>
    </citation>
    <scope>NUCLEOTIDE SEQUENCE [LARGE SCALE GENOMIC DNA]</scope>
</reference>
<evidence type="ECO:0000313" key="2">
    <source>
        <dbReference type="EMBL" id="CAH8362978.1"/>
    </source>
</evidence>
<comment type="caution">
    <text evidence="2">The sequence shown here is derived from an EMBL/GenBank/DDBJ whole genome shotgun (WGS) entry which is preliminary data.</text>
</comment>
<accession>A0ABC8L2S8</accession>
<dbReference type="PANTHER" id="PTHR47021">
    <property type="entry name" value="ADP-RIBOSYLATION FACTOR GTPASE-ACTIVATING PROTEIN AGD6-RELATED"/>
    <property type="match status" value="1"/>
</dbReference>
<feature type="region of interest" description="Disordered" evidence="1">
    <location>
        <begin position="1"/>
        <end position="33"/>
    </location>
</feature>
<dbReference type="Proteomes" id="UP001642260">
    <property type="component" value="Unassembled WGS sequence"/>
</dbReference>
<sequence length="133" mass="14225">MRRNHLENYFRGGGGGGGGVRGKSRSSEDVYTRSQLEAAGKESFFERRMAENESKCEGRPPSQGGKYVGFGSSSGPVPMSNQQDDVFSVVSQGFGRLSMVAAYAAPSAASVVQTGEKEFTSKLLLSFNTLNLL</sequence>
<protein>
    <submittedName>
        <fullName evidence="2">Uncharacterized protein</fullName>
    </submittedName>
</protein>
<dbReference type="AlphaFoldDB" id="A0ABC8L2S8"/>
<organism evidence="2 3">
    <name type="scientific">Eruca vesicaria subsp. sativa</name>
    <name type="common">Garden rocket</name>
    <name type="synonym">Eruca sativa</name>
    <dbReference type="NCBI Taxonomy" id="29727"/>
    <lineage>
        <taxon>Eukaryota</taxon>
        <taxon>Viridiplantae</taxon>
        <taxon>Streptophyta</taxon>
        <taxon>Embryophyta</taxon>
        <taxon>Tracheophyta</taxon>
        <taxon>Spermatophyta</taxon>
        <taxon>Magnoliopsida</taxon>
        <taxon>eudicotyledons</taxon>
        <taxon>Gunneridae</taxon>
        <taxon>Pentapetalae</taxon>
        <taxon>rosids</taxon>
        <taxon>malvids</taxon>
        <taxon>Brassicales</taxon>
        <taxon>Brassicaceae</taxon>
        <taxon>Brassiceae</taxon>
        <taxon>Eruca</taxon>
    </lineage>
</organism>
<dbReference type="EMBL" id="CAKOAT010349043">
    <property type="protein sequence ID" value="CAH8362978.1"/>
    <property type="molecule type" value="Genomic_DNA"/>
</dbReference>
<dbReference type="InterPro" id="IPR044519">
    <property type="entry name" value="ARF_GAP_AGD6/7"/>
</dbReference>
<gene>
    <name evidence="2" type="ORF">ERUC_LOCUS28734</name>
</gene>
<evidence type="ECO:0000256" key="1">
    <source>
        <dbReference type="SAM" id="MobiDB-lite"/>
    </source>
</evidence>
<name>A0ABC8L2S8_ERUVS</name>
<feature type="compositionally biased region" description="Gly residues" evidence="1">
    <location>
        <begin position="11"/>
        <end position="21"/>
    </location>
</feature>
<feature type="compositionally biased region" description="Basic and acidic residues" evidence="1">
    <location>
        <begin position="49"/>
        <end position="58"/>
    </location>
</feature>